<sequence length="130" mass="14276">MVLHPVFILYLASNDIHDSRIIASLTLSQDQKLTPSNSIPGPDPYCHGQLLVTTMESSSSQMQTTPAARMITPPSNETLIETPLFTPLPSPSPLNKTRKALMLSHIAVPSFLLTQEILYIASSQNIDYTL</sequence>
<organism evidence="1 2">
    <name type="scientific">Moniliophthora roreri</name>
    <name type="common">Frosty pod rot fungus</name>
    <name type="synonym">Monilia roreri</name>
    <dbReference type="NCBI Taxonomy" id="221103"/>
    <lineage>
        <taxon>Eukaryota</taxon>
        <taxon>Fungi</taxon>
        <taxon>Dikarya</taxon>
        <taxon>Basidiomycota</taxon>
        <taxon>Agaricomycotina</taxon>
        <taxon>Agaricomycetes</taxon>
        <taxon>Agaricomycetidae</taxon>
        <taxon>Agaricales</taxon>
        <taxon>Marasmiineae</taxon>
        <taxon>Marasmiaceae</taxon>
        <taxon>Moniliophthora</taxon>
    </lineage>
</organism>
<protein>
    <submittedName>
        <fullName evidence="1">Uncharacterized protein</fullName>
    </submittedName>
</protein>
<comment type="caution">
    <text evidence="1">The sequence shown here is derived from an EMBL/GenBank/DDBJ whole genome shotgun (WGS) entry which is preliminary data.</text>
</comment>
<name>A0A0W0G9S0_MONRR</name>
<proteinExistence type="predicted"/>
<dbReference type="EMBL" id="LATX01000724">
    <property type="protein sequence ID" value="KTB45312.1"/>
    <property type="molecule type" value="Genomic_DNA"/>
</dbReference>
<dbReference type="Proteomes" id="UP000054988">
    <property type="component" value="Unassembled WGS sequence"/>
</dbReference>
<evidence type="ECO:0000313" key="2">
    <source>
        <dbReference type="Proteomes" id="UP000054988"/>
    </source>
</evidence>
<accession>A0A0W0G9S0</accession>
<gene>
    <name evidence="1" type="ORF">WG66_2111</name>
</gene>
<evidence type="ECO:0000313" key="1">
    <source>
        <dbReference type="EMBL" id="KTB45312.1"/>
    </source>
</evidence>
<reference evidence="1 2" key="1">
    <citation type="submission" date="2015-12" db="EMBL/GenBank/DDBJ databases">
        <title>Draft genome sequence of Moniliophthora roreri, the causal agent of frosty pod rot of cacao.</title>
        <authorList>
            <person name="Aime M.C."/>
            <person name="Diaz-Valderrama J.R."/>
            <person name="Kijpornyongpan T."/>
            <person name="Phillips-Mora W."/>
        </authorList>
    </citation>
    <scope>NUCLEOTIDE SEQUENCE [LARGE SCALE GENOMIC DNA]</scope>
    <source>
        <strain evidence="1 2">MCA 2952</strain>
    </source>
</reference>
<dbReference type="AlphaFoldDB" id="A0A0W0G9S0"/>